<feature type="compositionally biased region" description="Basic and acidic residues" evidence="2">
    <location>
        <begin position="40"/>
        <end position="60"/>
    </location>
</feature>
<gene>
    <name evidence="4" type="ORF">OUQ99_29470</name>
</gene>
<keyword evidence="5" id="KW-1185">Reference proteome</keyword>
<dbReference type="InterPro" id="IPR001375">
    <property type="entry name" value="Peptidase_S9_cat"/>
</dbReference>
<evidence type="ECO:0000313" key="4">
    <source>
        <dbReference type="EMBL" id="WAE73230.1"/>
    </source>
</evidence>
<dbReference type="InterPro" id="IPR029058">
    <property type="entry name" value="AB_hydrolase_fold"/>
</dbReference>
<feature type="compositionally biased region" description="Polar residues" evidence="2">
    <location>
        <begin position="207"/>
        <end position="217"/>
    </location>
</feature>
<protein>
    <submittedName>
        <fullName evidence="4">Prolyl oligopeptidase family serine peptidase</fullName>
    </submittedName>
</protein>
<reference evidence="4 5" key="1">
    <citation type="journal article" date="2013" name="Int. J. Syst. Evol. Microbiol.">
        <title>Description of Streptomonospora sediminis sp. nov. and Streptomonospora nanhaiensis sp. nov., and reclassification of Nocardiopsis arabia Hozzein &amp; Goodfellow 2008 as Streptomonospora arabica comb. nov. and emended description of the genus Streptomonospora.</title>
        <authorList>
            <person name="Zhang D.F."/>
            <person name="Pan H.Q."/>
            <person name="He J."/>
            <person name="Zhang X.M."/>
            <person name="Zhang Y.G."/>
            <person name="Klenk H.P."/>
            <person name="Hu J.C."/>
            <person name="Li W.J."/>
        </authorList>
    </citation>
    <scope>NUCLEOTIDE SEQUENCE [LARGE SCALE GENOMIC DNA]</scope>
    <source>
        <strain evidence="4 5">12A09</strain>
    </source>
</reference>
<accession>A0ABY6YLZ6</accession>
<dbReference type="EMBL" id="CP113264">
    <property type="protein sequence ID" value="WAE73230.1"/>
    <property type="molecule type" value="Genomic_DNA"/>
</dbReference>
<dbReference type="PANTHER" id="PTHR42776">
    <property type="entry name" value="SERINE PEPTIDASE S9 FAMILY MEMBER"/>
    <property type="match status" value="1"/>
</dbReference>
<feature type="region of interest" description="Disordered" evidence="2">
    <location>
        <begin position="1"/>
        <end position="21"/>
    </location>
</feature>
<feature type="region of interest" description="Disordered" evidence="2">
    <location>
        <begin position="189"/>
        <end position="217"/>
    </location>
</feature>
<dbReference type="PANTHER" id="PTHR42776:SF27">
    <property type="entry name" value="DIPEPTIDYL PEPTIDASE FAMILY MEMBER 6"/>
    <property type="match status" value="1"/>
</dbReference>
<sequence length="217" mass="23036">MALPGPIPVEDLDGGSEPRCVTADETRSVVRCERADDPSRLFHLRDSGGDENRHLVRVDPDDPGSAAVDLTPFPGAGVLSSAPAPAARGGPVDHWYRYVGGPADAGQEADMQARSPISRVDEITTPLMVVQGANDTRVAQAGSDRIVEALRARGAEVGYPVLPEEGHDFVNPENLITAFGAAERFLARHPEGRSDRADRDRADGAALSTTVSHTREG</sequence>
<evidence type="ECO:0000256" key="1">
    <source>
        <dbReference type="ARBA" id="ARBA00022801"/>
    </source>
</evidence>
<evidence type="ECO:0000259" key="3">
    <source>
        <dbReference type="Pfam" id="PF00326"/>
    </source>
</evidence>
<feature type="compositionally biased region" description="Basic and acidic residues" evidence="2">
    <location>
        <begin position="189"/>
        <end position="203"/>
    </location>
</feature>
<evidence type="ECO:0000256" key="2">
    <source>
        <dbReference type="SAM" id="MobiDB-lite"/>
    </source>
</evidence>
<dbReference type="Pfam" id="PF00326">
    <property type="entry name" value="Peptidase_S9"/>
    <property type="match status" value="1"/>
</dbReference>
<feature type="domain" description="Peptidase S9 prolyl oligopeptidase catalytic" evidence="3">
    <location>
        <begin position="97"/>
        <end position="189"/>
    </location>
</feature>
<dbReference type="Gene3D" id="3.40.50.1820">
    <property type="entry name" value="alpha/beta hydrolase"/>
    <property type="match status" value="1"/>
</dbReference>
<organism evidence="4 5">
    <name type="scientific">Streptomonospora nanhaiensis</name>
    <dbReference type="NCBI Taxonomy" id="1323731"/>
    <lineage>
        <taxon>Bacteria</taxon>
        <taxon>Bacillati</taxon>
        <taxon>Actinomycetota</taxon>
        <taxon>Actinomycetes</taxon>
        <taxon>Streptosporangiales</taxon>
        <taxon>Nocardiopsidaceae</taxon>
        <taxon>Streptomonospora</taxon>
    </lineage>
</organism>
<proteinExistence type="predicted"/>
<name>A0ABY6YLZ6_9ACTN</name>
<evidence type="ECO:0000313" key="5">
    <source>
        <dbReference type="Proteomes" id="UP001156498"/>
    </source>
</evidence>
<dbReference type="RefSeq" id="WP_267947017.1">
    <property type="nucleotide sequence ID" value="NZ_CP113264.1"/>
</dbReference>
<feature type="region of interest" description="Disordered" evidence="2">
    <location>
        <begin position="40"/>
        <end position="71"/>
    </location>
</feature>
<dbReference type="Proteomes" id="UP001156498">
    <property type="component" value="Chromosome"/>
</dbReference>
<dbReference type="SUPFAM" id="SSF53474">
    <property type="entry name" value="alpha/beta-Hydrolases"/>
    <property type="match status" value="1"/>
</dbReference>
<keyword evidence="1" id="KW-0378">Hydrolase</keyword>